<name>A0A023D8D3_ACIMT</name>
<dbReference type="GO" id="GO:0006520">
    <property type="term" value="P:amino acid metabolic process"/>
    <property type="evidence" value="ECO:0007669"/>
    <property type="project" value="InterPro"/>
</dbReference>
<keyword evidence="6" id="KW-0663">Pyridoxal phosphate</keyword>
<dbReference type="GO" id="GO:0004069">
    <property type="term" value="F:L-aspartate:2-oxoglutarate aminotransferase activity"/>
    <property type="evidence" value="ECO:0007669"/>
    <property type="project" value="UniProtKB-EC"/>
</dbReference>
<dbReference type="EMBL" id="BAND01000100">
    <property type="protein sequence ID" value="GAJ30066.1"/>
    <property type="molecule type" value="Genomic_DNA"/>
</dbReference>
<evidence type="ECO:0000256" key="5">
    <source>
        <dbReference type="ARBA" id="ARBA00022679"/>
    </source>
</evidence>
<evidence type="ECO:0000256" key="4">
    <source>
        <dbReference type="ARBA" id="ARBA00022576"/>
    </source>
</evidence>
<reference evidence="9 10" key="2">
    <citation type="journal article" date="2014" name="FEMS Microbiol. Lett.">
        <title>Draft genomic DNA sequence of the facultatively methylotrophic bacterium Acidomonas methanolica type strain MB58.</title>
        <authorList>
            <person name="Higashiura N."/>
            <person name="Hadano H."/>
            <person name="Hirakawa H."/>
            <person name="Matsutani M."/>
            <person name="Takabe S."/>
            <person name="Matsushita K."/>
            <person name="Azuma Y."/>
        </authorList>
    </citation>
    <scope>NUCLEOTIDE SEQUENCE [LARGE SCALE GENOMIC DNA]</scope>
    <source>
        <strain evidence="9 10">MB58</strain>
    </source>
</reference>
<dbReference type="PANTHER" id="PTHR46383:SF2">
    <property type="entry name" value="AMINOTRANSFERASE"/>
    <property type="match status" value="1"/>
</dbReference>
<keyword evidence="10" id="KW-1185">Reference proteome</keyword>
<comment type="caution">
    <text evidence="9">The sequence shown here is derived from an EMBL/GenBank/DDBJ whole genome shotgun (WGS) entry which is preliminary data.</text>
</comment>
<evidence type="ECO:0000313" key="9">
    <source>
        <dbReference type="EMBL" id="GAJ30066.1"/>
    </source>
</evidence>
<evidence type="ECO:0000256" key="7">
    <source>
        <dbReference type="ARBA" id="ARBA00049185"/>
    </source>
</evidence>
<organism evidence="9 10">
    <name type="scientific">Acidomonas methanolica NBRC 104435</name>
    <dbReference type="NCBI Taxonomy" id="1231351"/>
    <lineage>
        <taxon>Bacteria</taxon>
        <taxon>Pseudomonadati</taxon>
        <taxon>Pseudomonadota</taxon>
        <taxon>Alphaproteobacteria</taxon>
        <taxon>Acetobacterales</taxon>
        <taxon>Acetobacteraceae</taxon>
        <taxon>Acidomonas</taxon>
    </lineage>
</organism>
<dbReference type="Proteomes" id="UP000019760">
    <property type="component" value="Unassembled WGS sequence"/>
</dbReference>
<comment type="catalytic activity">
    <reaction evidence="7">
        <text>L-aspartate + 2-oxoglutarate = oxaloacetate + L-glutamate</text>
        <dbReference type="Rhea" id="RHEA:21824"/>
        <dbReference type="ChEBI" id="CHEBI:16452"/>
        <dbReference type="ChEBI" id="CHEBI:16810"/>
        <dbReference type="ChEBI" id="CHEBI:29985"/>
        <dbReference type="ChEBI" id="CHEBI:29991"/>
        <dbReference type="EC" id="2.6.1.1"/>
    </reaction>
</comment>
<accession>A0A023D8D3</accession>
<dbReference type="InterPro" id="IPR015421">
    <property type="entry name" value="PyrdxlP-dep_Trfase_major"/>
</dbReference>
<evidence type="ECO:0000256" key="6">
    <source>
        <dbReference type="ARBA" id="ARBA00022898"/>
    </source>
</evidence>
<comment type="similarity">
    <text evidence="2">Belongs to the class-I pyridoxal-phosphate-dependent aminotransferase family.</text>
</comment>
<dbReference type="Pfam" id="PF00155">
    <property type="entry name" value="Aminotran_1_2"/>
    <property type="match status" value="1"/>
</dbReference>
<dbReference type="AlphaFoldDB" id="A0A023D8D3"/>
<dbReference type="CDD" id="cd00609">
    <property type="entry name" value="AAT_like"/>
    <property type="match status" value="1"/>
</dbReference>
<sequence>MGSGVSPGDFVARSEKFLVLFFNKGTKAGAVTRVPEIDPFHAITLSALAHRLAAEGRSVIHMEFGQPSTGAPREAIARAHHVLDTDPMGYWESQPLKERIARHYRAQYGVDVAPERIVLTCGASPALVLALSSCFAPGARVAVARPGYVAYRNTLRALHMEPVEIACGAAERFQLTAGAVAALEPAPEGLIVASPANPTGTILSGAALAAIVEVCRARSIRIVSDEIYHGLSFGEPARSVLEFDPEALVVNSFSKYFSMAPWRLGWLVAPEDRVAAARARMGNLFLTPPALSQHAGLVAFECREELEGHLAVYRRNRDLMLEALPGWGVRRIAPPDGAFYLWADIGHLTDDSLAFCEALLRETGVATAPGVDFDPVEGRRFMRFSFAVSTDRVEEAIRRMTPWFAARMEAGA</sequence>
<gene>
    <name evidence="9" type="ORF">Amme_101_004</name>
</gene>
<keyword evidence="4 9" id="KW-0032">Aminotransferase</keyword>
<reference evidence="10" key="1">
    <citation type="journal article" date="2014" name="FEMS Microbiol. Lett.">
        <title>Draft Genomic DNA Sequence of the Facultatively Methylotrophic Bacterium Acidomonas methanolica type strain MB58.</title>
        <authorList>
            <person name="Higashiura N."/>
            <person name="Hadano H."/>
            <person name="Hirakawa H."/>
            <person name="Matsutani M."/>
            <person name="Takabe S."/>
            <person name="Matsushita K."/>
            <person name="Azuma Y."/>
        </authorList>
    </citation>
    <scope>NUCLEOTIDE SEQUENCE [LARGE SCALE GENOMIC DNA]</scope>
    <source>
        <strain evidence="10">MB58</strain>
    </source>
</reference>
<dbReference type="SUPFAM" id="SSF53383">
    <property type="entry name" value="PLP-dependent transferases"/>
    <property type="match status" value="1"/>
</dbReference>
<dbReference type="InterPro" id="IPR004839">
    <property type="entry name" value="Aminotransferase_I/II_large"/>
</dbReference>
<dbReference type="GO" id="GO:0030170">
    <property type="term" value="F:pyridoxal phosphate binding"/>
    <property type="evidence" value="ECO:0007669"/>
    <property type="project" value="InterPro"/>
</dbReference>
<dbReference type="PANTHER" id="PTHR46383">
    <property type="entry name" value="ASPARTATE AMINOTRANSFERASE"/>
    <property type="match status" value="1"/>
</dbReference>
<comment type="cofactor">
    <cofactor evidence="1">
        <name>pyridoxal 5'-phosphate</name>
        <dbReference type="ChEBI" id="CHEBI:597326"/>
    </cofactor>
</comment>
<evidence type="ECO:0000256" key="3">
    <source>
        <dbReference type="ARBA" id="ARBA00012753"/>
    </source>
</evidence>
<dbReference type="InterPro" id="IPR015424">
    <property type="entry name" value="PyrdxlP-dep_Trfase"/>
</dbReference>
<evidence type="ECO:0000259" key="8">
    <source>
        <dbReference type="Pfam" id="PF00155"/>
    </source>
</evidence>
<evidence type="ECO:0000256" key="1">
    <source>
        <dbReference type="ARBA" id="ARBA00001933"/>
    </source>
</evidence>
<dbReference type="Gene3D" id="3.40.640.10">
    <property type="entry name" value="Type I PLP-dependent aspartate aminotransferase-like (Major domain)"/>
    <property type="match status" value="1"/>
</dbReference>
<evidence type="ECO:0000313" key="10">
    <source>
        <dbReference type="Proteomes" id="UP000019760"/>
    </source>
</evidence>
<evidence type="ECO:0000256" key="2">
    <source>
        <dbReference type="ARBA" id="ARBA00007441"/>
    </source>
</evidence>
<proteinExistence type="inferred from homology"/>
<dbReference type="EC" id="2.6.1.1" evidence="3"/>
<dbReference type="InterPro" id="IPR050596">
    <property type="entry name" value="AspAT/PAT-like"/>
</dbReference>
<protein>
    <recommendedName>
        <fullName evidence="3">aspartate transaminase</fullName>
        <ecNumber evidence="3">2.6.1.1</ecNumber>
    </recommendedName>
</protein>
<keyword evidence="5 9" id="KW-0808">Transferase</keyword>
<feature type="domain" description="Aminotransferase class I/classII large" evidence="8">
    <location>
        <begin position="91"/>
        <end position="399"/>
    </location>
</feature>